<organism evidence="3 4">
    <name type="scientific">Wansuia hejianensis</name>
    <dbReference type="NCBI Taxonomy" id="2763667"/>
    <lineage>
        <taxon>Bacteria</taxon>
        <taxon>Bacillati</taxon>
        <taxon>Bacillota</taxon>
        <taxon>Clostridia</taxon>
        <taxon>Lachnospirales</taxon>
        <taxon>Lachnospiraceae</taxon>
        <taxon>Wansuia</taxon>
    </lineage>
</organism>
<dbReference type="InterPro" id="IPR029052">
    <property type="entry name" value="Metallo-depent_PP-like"/>
</dbReference>
<feature type="domain" description="Calcineurin-like phosphoesterase" evidence="2">
    <location>
        <begin position="1"/>
        <end position="186"/>
    </location>
</feature>
<reference evidence="3 4" key="1">
    <citation type="submission" date="2020-08" db="EMBL/GenBank/DDBJ databases">
        <authorList>
            <person name="Liu C."/>
            <person name="Sun Q."/>
        </authorList>
    </citation>
    <scope>NUCLEOTIDE SEQUENCE [LARGE SCALE GENOMIC DNA]</scope>
    <source>
        <strain evidence="3 4">NSJ-29</strain>
    </source>
</reference>
<keyword evidence="3" id="KW-0269">Exonuclease</keyword>
<protein>
    <submittedName>
        <fullName evidence="3">DNA repair exonuclease</fullName>
    </submittedName>
</protein>
<evidence type="ECO:0000259" key="2">
    <source>
        <dbReference type="Pfam" id="PF00149"/>
    </source>
</evidence>
<dbReference type="Gene3D" id="3.60.21.10">
    <property type="match status" value="1"/>
</dbReference>
<keyword evidence="1" id="KW-0378">Hydrolase</keyword>
<dbReference type="GO" id="GO:0004527">
    <property type="term" value="F:exonuclease activity"/>
    <property type="evidence" value="ECO:0007669"/>
    <property type="project" value="UniProtKB-KW"/>
</dbReference>
<dbReference type="InterPro" id="IPR004843">
    <property type="entry name" value="Calcineurin-like_PHP"/>
</dbReference>
<dbReference type="CDD" id="cd00840">
    <property type="entry name" value="MPP_Mre11_N"/>
    <property type="match status" value="1"/>
</dbReference>
<name>A0A7G9GAI9_9FIRM</name>
<gene>
    <name evidence="3" type="ORF">H9Q79_12980</name>
</gene>
<dbReference type="Pfam" id="PF00149">
    <property type="entry name" value="Metallophos"/>
    <property type="match status" value="1"/>
</dbReference>
<dbReference type="InterPro" id="IPR050535">
    <property type="entry name" value="DNA_Repair-Maintenance_Comp"/>
</dbReference>
<evidence type="ECO:0000313" key="4">
    <source>
        <dbReference type="Proteomes" id="UP000515860"/>
    </source>
</evidence>
<keyword evidence="3" id="KW-0540">Nuclease</keyword>
<dbReference type="Proteomes" id="UP000515860">
    <property type="component" value="Chromosome"/>
</dbReference>
<dbReference type="KEGG" id="whj:H9Q79_12980"/>
<accession>A0A7G9GAI9</accession>
<evidence type="ECO:0000256" key="1">
    <source>
        <dbReference type="ARBA" id="ARBA00022801"/>
    </source>
</evidence>
<evidence type="ECO:0000313" key="3">
    <source>
        <dbReference type="EMBL" id="QNM07821.1"/>
    </source>
</evidence>
<dbReference type="PANTHER" id="PTHR30337">
    <property type="entry name" value="COMPONENT OF ATP-DEPENDENT DSDNA EXONUCLEASE"/>
    <property type="match status" value="1"/>
</dbReference>
<keyword evidence="4" id="KW-1185">Reference proteome</keyword>
<proteinExistence type="predicted"/>
<dbReference type="SUPFAM" id="SSF56300">
    <property type="entry name" value="Metallo-dependent phosphatases"/>
    <property type="match status" value="1"/>
</dbReference>
<dbReference type="RefSeq" id="WP_118647464.1">
    <property type="nucleotide sequence ID" value="NZ_CP060635.1"/>
</dbReference>
<sequence length="351" mass="40292">MKIIHTADIHLGASPDLGYPWSRKRKEDIWNTWKRLIERVRLEKADLLLVSGDLFHRQPLVRELKEVNYLFSTIPDTTVVLMAGNHDYIKKGSYYPEFPWNKNVIGLWNRECVRVSIPKKNVCVYGCSYYSREVTDDLYQNVRPSGREAFHILLAHGGDEKHSPVNRERLAEAGFQYAALGHIHKPQVLLKNRIAFSGALEPIDRNDTGPHGFMKVICTQEGTTAEFVPFASCSYLDLDFDVKEETTQFELEEWVHKAIRVAGEDNIYRVRLRGLRDVKTEFSARRLEQTGNVSEVVDETRPAYDFTELSQIYEGGLIGEYVDCFAGSEDPVEQKALFYGIEALLDAKREL</sequence>
<dbReference type="AlphaFoldDB" id="A0A7G9GAI9"/>
<dbReference type="EMBL" id="CP060635">
    <property type="protein sequence ID" value="QNM07821.1"/>
    <property type="molecule type" value="Genomic_DNA"/>
</dbReference>
<dbReference type="InterPro" id="IPR041796">
    <property type="entry name" value="Mre11_N"/>
</dbReference>